<gene>
    <name evidence="1" type="ORF">S01H4_35490</name>
</gene>
<accession>X1C434</accession>
<evidence type="ECO:0000313" key="1">
    <source>
        <dbReference type="EMBL" id="GAG79131.1"/>
    </source>
</evidence>
<dbReference type="AlphaFoldDB" id="X1C434"/>
<organism evidence="1">
    <name type="scientific">marine sediment metagenome</name>
    <dbReference type="NCBI Taxonomy" id="412755"/>
    <lineage>
        <taxon>unclassified sequences</taxon>
        <taxon>metagenomes</taxon>
        <taxon>ecological metagenomes</taxon>
    </lineage>
</organism>
<name>X1C434_9ZZZZ</name>
<reference evidence="1" key="1">
    <citation type="journal article" date="2014" name="Front. Microbiol.">
        <title>High frequency of phylogenetically diverse reductive dehalogenase-homologous genes in deep subseafloor sedimentary metagenomes.</title>
        <authorList>
            <person name="Kawai M."/>
            <person name="Futagami T."/>
            <person name="Toyoda A."/>
            <person name="Takaki Y."/>
            <person name="Nishi S."/>
            <person name="Hori S."/>
            <person name="Arai W."/>
            <person name="Tsubouchi T."/>
            <person name="Morono Y."/>
            <person name="Uchiyama I."/>
            <person name="Ito T."/>
            <person name="Fujiyama A."/>
            <person name="Inagaki F."/>
            <person name="Takami H."/>
        </authorList>
    </citation>
    <scope>NUCLEOTIDE SEQUENCE</scope>
    <source>
        <strain evidence="1">Expedition CK06-06</strain>
    </source>
</reference>
<protein>
    <submittedName>
        <fullName evidence="1">Uncharacterized protein</fullName>
    </submittedName>
</protein>
<proteinExistence type="predicted"/>
<comment type="caution">
    <text evidence="1">The sequence shown here is derived from an EMBL/GenBank/DDBJ whole genome shotgun (WGS) entry which is preliminary data.</text>
</comment>
<sequence length="58" mass="6744">MLLAASLNEKKYKTLSLWSIFLTVENRWASSDESAMLGKQNINGFFVDFWILIIFLKT</sequence>
<dbReference type="EMBL" id="BART01018877">
    <property type="protein sequence ID" value="GAG79131.1"/>
    <property type="molecule type" value="Genomic_DNA"/>
</dbReference>